<dbReference type="GO" id="GO:0006913">
    <property type="term" value="P:nucleocytoplasmic transport"/>
    <property type="evidence" value="ECO:0007669"/>
    <property type="project" value="TreeGrafter"/>
</dbReference>
<sequence length="652" mass="66686">MDADWAAPRQACWDALELSWWALAGAGVSAAPQLLRPLLQAALAEAARRRVPLLRLVQLDVDETLGRCVGLALEAFPNFVELELRELNLYDEALGHLCGALHSAEHLCALRLDSVWASEGGWGALAAALKVNPSLRRLDLRHCLKGTGPALRALAGCLAGGGSLGGGLESLLLGHNELGDSGVEQLCAALCRGAAPPGGRPGCVAELRLPHNCASRQCVPAVASALRAVRALRTLDLSHNELGAEGTRELCRALAAAPHLTALDLSATGADDSAVEALVRSIAASAAGSSAGSSRLASLHLALNRIGSRGAALLAGATKRPGCPLADVDLAGNGQVGEAGAKAWADALAAAGCQLRRLVLSGCEVPDGGAFTLGAALKANSSLRELGLADNHITTSGLALLAEVIKVNTGLELLDVSFNMVGPTGLTPFHVTASRPAAGRSPAAGKATPRSRPCVVKAELLPEYRTVEAVKHSKEPWRDFESTANPFGDPAQPSGYGGGTGLGEPLGSYRNPFLSPAESYVNPFLDPTSPSRDRNPFLAVGSPGTNPFLSPKGPEPPAAVQDNPFLSPPSGAADRPGSSDGAAGCGGEAGASPGHVVEGRALATRVLKKLGSQTAAEYSSDGSGVSGSGSVYMSSNSTADEEDLVTEHDLHM</sequence>
<dbReference type="STRING" id="33097.A0A150GZU2"/>
<dbReference type="GO" id="GO:0005930">
    <property type="term" value="C:axoneme"/>
    <property type="evidence" value="ECO:0007669"/>
    <property type="project" value="UniProtKB-SubCell"/>
</dbReference>
<feature type="chain" id="PRO_5007562297" evidence="6">
    <location>
        <begin position="31"/>
        <end position="652"/>
    </location>
</feature>
<feature type="region of interest" description="Disordered" evidence="5">
    <location>
        <begin position="524"/>
        <end position="596"/>
    </location>
</feature>
<dbReference type="GO" id="GO:0005634">
    <property type="term" value="C:nucleus"/>
    <property type="evidence" value="ECO:0007669"/>
    <property type="project" value="TreeGrafter"/>
</dbReference>
<dbReference type="GO" id="GO:0005829">
    <property type="term" value="C:cytosol"/>
    <property type="evidence" value="ECO:0007669"/>
    <property type="project" value="TreeGrafter"/>
</dbReference>
<dbReference type="AlphaFoldDB" id="A0A150GZU2"/>
<dbReference type="InterPro" id="IPR032675">
    <property type="entry name" value="LRR_dom_sf"/>
</dbReference>
<dbReference type="PANTHER" id="PTHR24113:SF12">
    <property type="entry name" value="RAN GTPASE-ACTIVATING PROTEIN 1"/>
    <property type="match status" value="1"/>
</dbReference>
<evidence type="ECO:0000313" key="8">
    <source>
        <dbReference type="Proteomes" id="UP000075714"/>
    </source>
</evidence>
<protein>
    <submittedName>
        <fullName evidence="7">Uncharacterized protein</fullName>
    </submittedName>
</protein>
<dbReference type="SUPFAM" id="SSF52047">
    <property type="entry name" value="RNI-like"/>
    <property type="match status" value="1"/>
</dbReference>
<accession>A0A150GZU2</accession>
<gene>
    <name evidence="7" type="ORF">GPECTOR_3g87</name>
</gene>
<evidence type="ECO:0000256" key="1">
    <source>
        <dbReference type="ARBA" id="ARBA00004430"/>
    </source>
</evidence>
<organism evidence="7 8">
    <name type="scientific">Gonium pectorale</name>
    <name type="common">Green alga</name>
    <dbReference type="NCBI Taxonomy" id="33097"/>
    <lineage>
        <taxon>Eukaryota</taxon>
        <taxon>Viridiplantae</taxon>
        <taxon>Chlorophyta</taxon>
        <taxon>core chlorophytes</taxon>
        <taxon>Chlorophyceae</taxon>
        <taxon>CS clade</taxon>
        <taxon>Chlamydomonadales</taxon>
        <taxon>Volvocaceae</taxon>
        <taxon>Gonium</taxon>
    </lineage>
</organism>
<dbReference type="OrthoDB" id="120976at2759"/>
<feature type="compositionally biased region" description="Low complexity" evidence="5">
    <location>
        <begin position="619"/>
        <end position="637"/>
    </location>
</feature>
<feature type="region of interest" description="Disordered" evidence="5">
    <location>
        <begin position="475"/>
        <end position="509"/>
    </location>
</feature>
<comment type="subcellular location">
    <subcellularLocation>
        <location evidence="1">Cytoplasm</location>
        <location evidence="1">Cytoskeleton</location>
        <location evidence="1">Cilium axoneme</location>
    </subcellularLocation>
</comment>
<proteinExistence type="predicted"/>
<keyword evidence="3" id="KW-0433">Leucine-rich repeat</keyword>
<keyword evidence="2" id="KW-0343">GTPase activation</keyword>
<dbReference type="Gene3D" id="3.80.10.10">
    <property type="entry name" value="Ribonuclease Inhibitor"/>
    <property type="match status" value="3"/>
</dbReference>
<evidence type="ECO:0000256" key="4">
    <source>
        <dbReference type="ARBA" id="ARBA00022737"/>
    </source>
</evidence>
<dbReference type="InterPro" id="IPR001611">
    <property type="entry name" value="Leu-rich_rpt"/>
</dbReference>
<feature type="region of interest" description="Disordered" evidence="5">
    <location>
        <begin position="613"/>
        <end position="652"/>
    </location>
</feature>
<dbReference type="InterPro" id="IPR027038">
    <property type="entry name" value="RanGap"/>
</dbReference>
<name>A0A150GZU2_GONPE</name>
<comment type="caution">
    <text evidence="7">The sequence shown here is derived from an EMBL/GenBank/DDBJ whole genome shotgun (WGS) entry which is preliminary data.</text>
</comment>
<dbReference type="EMBL" id="LSYV01000004">
    <property type="protein sequence ID" value="KXZ55437.1"/>
    <property type="molecule type" value="Genomic_DNA"/>
</dbReference>
<feature type="compositionally biased region" description="Gly residues" evidence="5">
    <location>
        <begin position="495"/>
        <end position="504"/>
    </location>
</feature>
<dbReference type="GO" id="GO:0005096">
    <property type="term" value="F:GTPase activator activity"/>
    <property type="evidence" value="ECO:0007669"/>
    <property type="project" value="UniProtKB-KW"/>
</dbReference>
<evidence type="ECO:0000256" key="6">
    <source>
        <dbReference type="SAM" id="SignalP"/>
    </source>
</evidence>
<feature type="signal peptide" evidence="6">
    <location>
        <begin position="1"/>
        <end position="30"/>
    </location>
</feature>
<evidence type="ECO:0000256" key="3">
    <source>
        <dbReference type="ARBA" id="ARBA00022614"/>
    </source>
</evidence>
<keyword evidence="4" id="KW-0677">Repeat</keyword>
<dbReference type="Proteomes" id="UP000075714">
    <property type="component" value="Unassembled WGS sequence"/>
</dbReference>
<dbReference type="PANTHER" id="PTHR24113">
    <property type="entry name" value="RAN GTPASE-ACTIVATING PROTEIN 1"/>
    <property type="match status" value="1"/>
</dbReference>
<keyword evidence="6" id="KW-0732">Signal</keyword>
<dbReference type="GO" id="GO:0031267">
    <property type="term" value="F:small GTPase binding"/>
    <property type="evidence" value="ECO:0007669"/>
    <property type="project" value="TreeGrafter"/>
</dbReference>
<evidence type="ECO:0000256" key="2">
    <source>
        <dbReference type="ARBA" id="ARBA00022468"/>
    </source>
</evidence>
<dbReference type="GO" id="GO:0048471">
    <property type="term" value="C:perinuclear region of cytoplasm"/>
    <property type="evidence" value="ECO:0007669"/>
    <property type="project" value="TreeGrafter"/>
</dbReference>
<evidence type="ECO:0000313" key="7">
    <source>
        <dbReference type="EMBL" id="KXZ55437.1"/>
    </source>
</evidence>
<evidence type="ECO:0000256" key="5">
    <source>
        <dbReference type="SAM" id="MobiDB-lite"/>
    </source>
</evidence>
<dbReference type="Pfam" id="PF13516">
    <property type="entry name" value="LRR_6"/>
    <property type="match status" value="4"/>
</dbReference>
<reference evidence="8" key="1">
    <citation type="journal article" date="2016" name="Nat. Commun.">
        <title>The Gonium pectorale genome demonstrates co-option of cell cycle regulation during the evolution of multicellularity.</title>
        <authorList>
            <person name="Hanschen E.R."/>
            <person name="Marriage T.N."/>
            <person name="Ferris P.J."/>
            <person name="Hamaji T."/>
            <person name="Toyoda A."/>
            <person name="Fujiyama A."/>
            <person name="Neme R."/>
            <person name="Noguchi H."/>
            <person name="Minakuchi Y."/>
            <person name="Suzuki M."/>
            <person name="Kawai-Toyooka H."/>
            <person name="Smith D.R."/>
            <person name="Sparks H."/>
            <person name="Anderson J."/>
            <person name="Bakaric R."/>
            <person name="Luria V."/>
            <person name="Karger A."/>
            <person name="Kirschner M.W."/>
            <person name="Durand P.M."/>
            <person name="Michod R.E."/>
            <person name="Nozaki H."/>
            <person name="Olson B.J."/>
        </authorList>
    </citation>
    <scope>NUCLEOTIDE SEQUENCE [LARGE SCALE GENOMIC DNA]</scope>
    <source>
        <strain evidence="8">NIES-2863</strain>
    </source>
</reference>
<dbReference type="SMART" id="SM00368">
    <property type="entry name" value="LRR_RI"/>
    <property type="match status" value="8"/>
</dbReference>
<keyword evidence="8" id="KW-1185">Reference proteome</keyword>